<feature type="non-terminal residue" evidence="2">
    <location>
        <position position="1"/>
    </location>
</feature>
<dbReference type="InterPro" id="IPR010394">
    <property type="entry name" value="5-nucleotidase"/>
</dbReference>
<keyword evidence="3" id="KW-1185">Reference proteome</keyword>
<name>A0ABN9KPJ0_9NEOB</name>
<protein>
    <recommendedName>
        <fullName evidence="4">Cytosolic 5'-nucleotidase 1A</fullName>
    </recommendedName>
</protein>
<dbReference type="Proteomes" id="UP001176940">
    <property type="component" value="Unassembled WGS sequence"/>
</dbReference>
<evidence type="ECO:0000313" key="3">
    <source>
        <dbReference type="Proteomes" id="UP001176940"/>
    </source>
</evidence>
<gene>
    <name evidence="2" type="ORF">RIMI_LOCUS844622</name>
</gene>
<evidence type="ECO:0000313" key="2">
    <source>
        <dbReference type="EMBL" id="CAJ0918634.1"/>
    </source>
</evidence>
<reference evidence="2" key="1">
    <citation type="submission" date="2023-07" db="EMBL/GenBank/DDBJ databases">
        <authorList>
            <person name="Stuckert A."/>
        </authorList>
    </citation>
    <scope>NUCLEOTIDE SEQUENCE</scope>
</reference>
<feature type="region of interest" description="Disordered" evidence="1">
    <location>
        <begin position="274"/>
        <end position="313"/>
    </location>
</feature>
<dbReference type="Pfam" id="PF06189">
    <property type="entry name" value="5-nucleotidase"/>
    <property type="match status" value="1"/>
</dbReference>
<organism evidence="2 3">
    <name type="scientific">Ranitomeya imitator</name>
    <name type="common">mimic poison frog</name>
    <dbReference type="NCBI Taxonomy" id="111125"/>
    <lineage>
        <taxon>Eukaryota</taxon>
        <taxon>Metazoa</taxon>
        <taxon>Chordata</taxon>
        <taxon>Craniata</taxon>
        <taxon>Vertebrata</taxon>
        <taxon>Euteleostomi</taxon>
        <taxon>Amphibia</taxon>
        <taxon>Batrachia</taxon>
        <taxon>Anura</taxon>
        <taxon>Neobatrachia</taxon>
        <taxon>Hyloidea</taxon>
        <taxon>Dendrobatidae</taxon>
        <taxon>Dendrobatinae</taxon>
        <taxon>Ranitomeya</taxon>
    </lineage>
</organism>
<proteinExistence type="predicted"/>
<sequence length="313" mass="35298">AVEEVNKQLRLLYPESEELFDIVLMTNNHAQVGVRLINSINHYDRHNTACFIQQALCRDLNIERFCMTGGKSPIGYLKAYLTNLYLSSDSEKVQEAIEEGIAAATMFIAKRDVVLPEKELRVAFDGDAVLFSDESEQIVKERGLDSFFEHEKQFENKPLAQGPLKCFLEALGKLQRKFYAKDARLKCPIRTYLVTARSAASSGARALKTLRAWGLEVDEALFLAGAPKGPILDKIRPHLFFDDQMFHIEGAHELGTIAAHVPYGIGQKYHKSALKEDAKKEQEKKSALKEDAKKEPENKVSSKEEAKKEAEKK</sequence>
<comment type="caution">
    <text evidence="2">The sequence shown here is derived from an EMBL/GenBank/DDBJ whole genome shotgun (WGS) entry which is preliminary data.</text>
</comment>
<dbReference type="PANTHER" id="PTHR31367">
    <property type="entry name" value="CYTOSOLIC 5'-NUCLEOTIDASE 1 FAMILY MEMBER"/>
    <property type="match status" value="1"/>
</dbReference>
<evidence type="ECO:0000256" key="1">
    <source>
        <dbReference type="SAM" id="MobiDB-lite"/>
    </source>
</evidence>
<dbReference type="PANTHER" id="PTHR31367:SF0">
    <property type="entry name" value="CYTOSOLIC 5'-NUCLEOTIDASE 1B"/>
    <property type="match status" value="1"/>
</dbReference>
<accession>A0ABN9KPJ0</accession>
<dbReference type="EMBL" id="CAUEEQ010001066">
    <property type="protein sequence ID" value="CAJ0918634.1"/>
    <property type="molecule type" value="Genomic_DNA"/>
</dbReference>
<evidence type="ECO:0008006" key="4">
    <source>
        <dbReference type="Google" id="ProtNLM"/>
    </source>
</evidence>